<sequence>MQLFSEKSRSRILANRWTKSFLFLVVLQVLISLPILIIVSLNVMDYGDIDAETHVKVQHVRLEVIWFILFELWRLWLVIDALIHCSSLTVITCGVLNLISTGFGAMECGETVKMQATTKYQNPQTLHENLVLQVVLTSTFGVLCLPTAYVVYKLALDYGWKTYRKVGAHITVQDMYFTVGCFILTLKIDTFFQVFIMVFYTVLGATDADALSWVPGIMALLCLFGLFWARKSVSDESHWQMALFLVIQLGFIGVNGWMLYNHTFNTDPWYIIFFYASTSTFMTVVTIVFALKCESNFNKGLKPFVHWNLFGKSRPMTTVSTTQNMLLDDSDVEYTGYTVDQDLCQAILKQNRSSTGLPSPHLYLALEGPIVQWHSTYDSF</sequence>
<keyword evidence="1" id="KW-0472">Membrane</keyword>
<gene>
    <name evidence="2" type="primary">ABSGL_03416.1 scaffold 4609</name>
</gene>
<protein>
    <submittedName>
        <fullName evidence="2">Uncharacterized protein</fullName>
    </submittedName>
</protein>
<feature type="transmembrane region" description="Helical" evidence="1">
    <location>
        <begin position="241"/>
        <end position="260"/>
    </location>
</feature>
<dbReference type="OrthoDB" id="2448307at2759"/>
<feature type="transmembrane region" description="Helical" evidence="1">
    <location>
        <begin position="130"/>
        <end position="155"/>
    </location>
</feature>
<dbReference type="PANTHER" id="PTHR34391:SF2">
    <property type="entry name" value="TRP C-TERMINAL DOMAIN-CONTAINING PROTEIN"/>
    <property type="match status" value="1"/>
</dbReference>
<dbReference type="EMBL" id="LT552047">
    <property type="protein sequence ID" value="SAL97889.1"/>
    <property type="molecule type" value="Genomic_DNA"/>
</dbReference>
<evidence type="ECO:0000256" key="1">
    <source>
        <dbReference type="SAM" id="Phobius"/>
    </source>
</evidence>
<feature type="transmembrane region" description="Helical" evidence="1">
    <location>
        <begin position="88"/>
        <end position="106"/>
    </location>
</feature>
<dbReference type="AlphaFoldDB" id="A0A163KS19"/>
<dbReference type="STRING" id="4829.A0A163KS19"/>
<name>A0A163KS19_ABSGL</name>
<reference evidence="2" key="1">
    <citation type="submission" date="2016-04" db="EMBL/GenBank/DDBJ databases">
        <authorList>
            <person name="Evans L.H."/>
            <person name="Alamgir A."/>
            <person name="Owens N."/>
            <person name="Weber N.D."/>
            <person name="Virtaneva K."/>
            <person name="Barbian K."/>
            <person name="Babar A."/>
            <person name="Rosenke K."/>
        </authorList>
    </citation>
    <scope>NUCLEOTIDE SEQUENCE [LARGE SCALE GENOMIC DNA]</scope>
    <source>
        <strain evidence="2">CBS 101.48</strain>
    </source>
</reference>
<dbReference type="OMA" id="IANESMW"/>
<organism evidence="2">
    <name type="scientific">Absidia glauca</name>
    <name type="common">Pin mould</name>
    <dbReference type="NCBI Taxonomy" id="4829"/>
    <lineage>
        <taxon>Eukaryota</taxon>
        <taxon>Fungi</taxon>
        <taxon>Fungi incertae sedis</taxon>
        <taxon>Mucoromycota</taxon>
        <taxon>Mucoromycotina</taxon>
        <taxon>Mucoromycetes</taxon>
        <taxon>Mucorales</taxon>
        <taxon>Cunninghamellaceae</taxon>
        <taxon>Absidia</taxon>
    </lineage>
</organism>
<evidence type="ECO:0000313" key="3">
    <source>
        <dbReference type="Proteomes" id="UP000078561"/>
    </source>
</evidence>
<dbReference type="InParanoid" id="A0A163KS19"/>
<dbReference type="InterPro" id="IPR040410">
    <property type="entry name" value="UPF0658_Golgi"/>
</dbReference>
<dbReference type="GO" id="GO:0005794">
    <property type="term" value="C:Golgi apparatus"/>
    <property type="evidence" value="ECO:0007669"/>
    <property type="project" value="TreeGrafter"/>
</dbReference>
<feature type="transmembrane region" description="Helical" evidence="1">
    <location>
        <begin position="21"/>
        <end position="44"/>
    </location>
</feature>
<evidence type="ECO:0000313" key="2">
    <source>
        <dbReference type="EMBL" id="SAL97889.1"/>
    </source>
</evidence>
<feature type="transmembrane region" description="Helical" evidence="1">
    <location>
        <begin position="64"/>
        <end position="83"/>
    </location>
</feature>
<keyword evidence="1" id="KW-0812">Transmembrane</keyword>
<dbReference type="Proteomes" id="UP000078561">
    <property type="component" value="Unassembled WGS sequence"/>
</dbReference>
<feature type="transmembrane region" description="Helical" evidence="1">
    <location>
        <begin position="272"/>
        <end position="291"/>
    </location>
</feature>
<keyword evidence="3" id="KW-1185">Reference proteome</keyword>
<keyword evidence="1" id="KW-1133">Transmembrane helix</keyword>
<dbReference type="PANTHER" id="PTHR34391">
    <property type="entry name" value="UPF0658 GOLGI APPARATUS MEMBRANE PROTEIN C1952.10C-RELATED"/>
    <property type="match status" value="1"/>
</dbReference>
<feature type="transmembrane region" description="Helical" evidence="1">
    <location>
        <begin position="212"/>
        <end position="229"/>
    </location>
</feature>
<feature type="transmembrane region" description="Helical" evidence="1">
    <location>
        <begin position="176"/>
        <end position="200"/>
    </location>
</feature>
<proteinExistence type="predicted"/>
<accession>A0A163KS19</accession>